<dbReference type="Pfam" id="PF01124">
    <property type="entry name" value="MAPEG"/>
    <property type="match status" value="1"/>
</dbReference>
<feature type="transmembrane region" description="Helical" evidence="5">
    <location>
        <begin position="106"/>
        <end position="133"/>
    </location>
</feature>
<dbReference type="InterPro" id="IPR050997">
    <property type="entry name" value="MAPEG"/>
</dbReference>
<keyword evidence="7" id="KW-1185">Reference proteome</keyword>
<comment type="subcellular location">
    <subcellularLocation>
        <location evidence="1">Membrane</location>
        <topology evidence="1">Multi-pass membrane protein</topology>
    </subcellularLocation>
</comment>
<dbReference type="GO" id="GO:0016020">
    <property type="term" value="C:membrane"/>
    <property type="evidence" value="ECO:0007669"/>
    <property type="project" value="UniProtKB-SubCell"/>
</dbReference>
<feature type="transmembrane region" description="Helical" evidence="5">
    <location>
        <begin position="59"/>
        <end position="85"/>
    </location>
</feature>
<organism evidence="6 7">
    <name type="scientific">Sandaracinobacteroides saxicola</name>
    <dbReference type="NCBI Taxonomy" id="2759707"/>
    <lineage>
        <taxon>Bacteria</taxon>
        <taxon>Pseudomonadati</taxon>
        <taxon>Pseudomonadota</taxon>
        <taxon>Alphaproteobacteria</taxon>
        <taxon>Sphingomonadales</taxon>
        <taxon>Sphingosinicellaceae</taxon>
        <taxon>Sandaracinobacteroides</taxon>
    </lineage>
</organism>
<keyword evidence="3 5" id="KW-1133">Transmembrane helix</keyword>
<dbReference type="InterPro" id="IPR023352">
    <property type="entry name" value="MAPEG-like_dom_sf"/>
</dbReference>
<dbReference type="KEGG" id="sand:H3309_07630"/>
<dbReference type="AlphaFoldDB" id="A0A7G5ILS0"/>
<keyword evidence="2 5" id="KW-0812">Transmembrane</keyword>
<evidence type="ECO:0000313" key="7">
    <source>
        <dbReference type="Proteomes" id="UP000515292"/>
    </source>
</evidence>
<reference evidence="6 7" key="1">
    <citation type="submission" date="2020-07" db="EMBL/GenBank/DDBJ databases">
        <title>Complete genome sequence for Sandaracinobacter sp. M6.</title>
        <authorList>
            <person name="Tang Y."/>
            <person name="Liu Q."/>
            <person name="Guo Z."/>
            <person name="Lei P."/>
            <person name="Huang B."/>
        </authorList>
    </citation>
    <scope>NUCLEOTIDE SEQUENCE [LARGE SCALE GENOMIC DNA]</scope>
    <source>
        <strain evidence="6 7">M6</strain>
    </source>
</reference>
<evidence type="ECO:0000256" key="3">
    <source>
        <dbReference type="ARBA" id="ARBA00022989"/>
    </source>
</evidence>
<proteinExistence type="predicted"/>
<dbReference type="PANTHER" id="PTHR10250:SF15">
    <property type="entry name" value="MICROSOMAL GLUTATHIONE S-TRANSFERASE-RELATED"/>
    <property type="match status" value="1"/>
</dbReference>
<dbReference type="GO" id="GO:0006691">
    <property type="term" value="P:leukotriene metabolic process"/>
    <property type="evidence" value="ECO:0007669"/>
    <property type="project" value="UniProtKB-ARBA"/>
</dbReference>
<dbReference type="EMBL" id="CP059851">
    <property type="protein sequence ID" value="QMW24312.1"/>
    <property type="molecule type" value="Genomic_DNA"/>
</dbReference>
<sequence length="134" mass="14583">MTDFPHTTLAIVFVLLVYFWTSMQVGKARAQHDVKAPASSGHPEFDKRYRVQMNTLETLVLLLPLLFLAAPVLGDLITALLALTYGVGRIIYARAYYRDPASRSAGFGISMLPVVVALVAAIWSGISGILAMMA</sequence>
<evidence type="ECO:0000256" key="4">
    <source>
        <dbReference type="ARBA" id="ARBA00023136"/>
    </source>
</evidence>
<dbReference type="PANTHER" id="PTHR10250">
    <property type="entry name" value="MICROSOMAL GLUTATHIONE S-TRANSFERASE"/>
    <property type="match status" value="1"/>
</dbReference>
<dbReference type="GO" id="GO:0004602">
    <property type="term" value="F:glutathione peroxidase activity"/>
    <property type="evidence" value="ECO:0007669"/>
    <property type="project" value="TreeGrafter"/>
</dbReference>
<keyword evidence="4 5" id="KW-0472">Membrane</keyword>
<gene>
    <name evidence="6" type="ORF">H3309_07630</name>
</gene>
<accession>A0A7G5ILS0</accession>
<dbReference type="Gene3D" id="1.20.120.550">
    <property type="entry name" value="Membrane associated eicosanoid/glutathione metabolism-like domain"/>
    <property type="match status" value="1"/>
</dbReference>
<dbReference type="GO" id="GO:0004364">
    <property type="term" value="F:glutathione transferase activity"/>
    <property type="evidence" value="ECO:0007669"/>
    <property type="project" value="TreeGrafter"/>
</dbReference>
<evidence type="ECO:0000256" key="5">
    <source>
        <dbReference type="SAM" id="Phobius"/>
    </source>
</evidence>
<name>A0A7G5ILS0_9SPHN</name>
<evidence type="ECO:0000256" key="1">
    <source>
        <dbReference type="ARBA" id="ARBA00004141"/>
    </source>
</evidence>
<dbReference type="SUPFAM" id="SSF161084">
    <property type="entry name" value="MAPEG domain-like"/>
    <property type="match status" value="1"/>
</dbReference>
<protein>
    <submittedName>
        <fullName evidence="6">MAPEG family protein</fullName>
    </submittedName>
</protein>
<dbReference type="RefSeq" id="WP_182298160.1">
    <property type="nucleotide sequence ID" value="NZ_CP059851.1"/>
</dbReference>
<evidence type="ECO:0000313" key="6">
    <source>
        <dbReference type="EMBL" id="QMW24312.1"/>
    </source>
</evidence>
<dbReference type="InterPro" id="IPR001129">
    <property type="entry name" value="Membr-assoc_MAPEG"/>
</dbReference>
<dbReference type="Proteomes" id="UP000515292">
    <property type="component" value="Chromosome"/>
</dbReference>
<evidence type="ECO:0000256" key="2">
    <source>
        <dbReference type="ARBA" id="ARBA00022692"/>
    </source>
</evidence>